<dbReference type="AlphaFoldDB" id="A0A1G4JB40"/>
<evidence type="ECO:0000259" key="6">
    <source>
        <dbReference type="Pfam" id="PF01408"/>
    </source>
</evidence>
<evidence type="ECO:0000256" key="3">
    <source>
        <dbReference type="ARBA" id="ARBA00038984"/>
    </source>
</evidence>
<proteinExistence type="inferred from homology"/>
<dbReference type="InterPro" id="IPR036291">
    <property type="entry name" value="NAD(P)-bd_dom_sf"/>
</dbReference>
<dbReference type="GO" id="GO:0047837">
    <property type="term" value="F:D-xylose 1-dehydrogenase (NADP+) activity"/>
    <property type="evidence" value="ECO:0007669"/>
    <property type="project" value="UniProtKB-EC"/>
</dbReference>
<name>A0A1G4JB40_9SACH</name>
<dbReference type="Gene3D" id="3.30.360.10">
    <property type="entry name" value="Dihydrodipicolinate Reductase, domain 2"/>
    <property type="match status" value="1"/>
</dbReference>
<feature type="domain" description="Gfo/Idh/MocA-like oxidoreductase N-terminal" evidence="6">
    <location>
        <begin position="27"/>
        <end position="133"/>
    </location>
</feature>
<dbReference type="Pfam" id="PF22725">
    <property type="entry name" value="GFO_IDH_MocA_C3"/>
    <property type="match status" value="1"/>
</dbReference>
<dbReference type="PANTHER" id="PTHR22604:SF105">
    <property type="entry name" value="TRANS-1,2-DIHYDROBENZENE-1,2-DIOL DEHYDROGENASE"/>
    <property type="match status" value="1"/>
</dbReference>
<accession>A0A1G4JB40</accession>
<dbReference type="SUPFAM" id="SSF55347">
    <property type="entry name" value="Glyceraldehyde-3-phosphate dehydrogenase-like, C-terminal domain"/>
    <property type="match status" value="1"/>
</dbReference>
<keyword evidence="2" id="KW-0560">Oxidoreductase</keyword>
<evidence type="ECO:0000256" key="5">
    <source>
        <dbReference type="ARBA" id="ARBA00049233"/>
    </source>
</evidence>
<comment type="catalytic activity">
    <reaction evidence="5">
        <text>D-xylose + NADP(+) = D-xylono-1,5-lactone + NADPH + H(+)</text>
        <dbReference type="Rhea" id="RHEA:22000"/>
        <dbReference type="ChEBI" id="CHEBI:15378"/>
        <dbReference type="ChEBI" id="CHEBI:15867"/>
        <dbReference type="ChEBI" id="CHEBI:53455"/>
        <dbReference type="ChEBI" id="CHEBI:57783"/>
        <dbReference type="ChEBI" id="CHEBI:58349"/>
        <dbReference type="EC" id="1.1.1.179"/>
    </reaction>
</comment>
<dbReference type="InterPro" id="IPR055170">
    <property type="entry name" value="GFO_IDH_MocA-like_dom"/>
</dbReference>
<dbReference type="InterPro" id="IPR050984">
    <property type="entry name" value="Gfo/Idh/MocA_domain"/>
</dbReference>
<evidence type="ECO:0000313" key="8">
    <source>
        <dbReference type="EMBL" id="SCU87292.1"/>
    </source>
</evidence>
<dbReference type="STRING" id="1266660.A0A1G4JB40"/>
<dbReference type="Proteomes" id="UP000190274">
    <property type="component" value="Chromosome E"/>
</dbReference>
<dbReference type="OrthoDB" id="2129491at2759"/>
<evidence type="ECO:0000259" key="7">
    <source>
        <dbReference type="Pfam" id="PF22725"/>
    </source>
</evidence>
<evidence type="ECO:0000256" key="2">
    <source>
        <dbReference type="ARBA" id="ARBA00023002"/>
    </source>
</evidence>
<dbReference type="EMBL" id="LT598455">
    <property type="protein sequence ID" value="SCU87292.1"/>
    <property type="molecule type" value="Genomic_DNA"/>
</dbReference>
<dbReference type="InterPro" id="IPR000683">
    <property type="entry name" value="Gfo/Idh/MocA-like_OxRdtase_N"/>
</dbReference>
<evidence type="ECO:0000256" key="1">
    <source>
        <dbReference type="ARBA" id="ARBA00010928"/>
    </source>
</evidence>
<dbReference type="Pfam" id="PF01408">
    <property type="entry name" value="GFO_IDH_MocA"/>
    <property type="match status" value="1"/>
</dbReference>
<sequence length="372" mass="41393">MVYTVKWGILACGGIAEQFSVDLLTDPHTRNVHDVKHEIAAVASSTSVEKARSFIKRINGPPTIKPYGSYEELAADPDVDIIYVATPHAYHYANTKLALEHGKPVLCEKPFTINATQAKKLFELAESKNLFLMEAVWTRFFPLVYELQRLLFEEKILGKVQRVFADASVPFGLNDLPETHRMLNPDLGGGALLDLGIYALTWIFITCFEDPDNEGQLPIVTSGMLKTKTTNVDESTNISLIFPASHVAAVATTNMVVKTDPDRVCLIQGEKGNIAVHWPPFHPDSFEINLYPDGTKEEDKMTTKLLPPKLVNLPSPGKGMFWEADECARCLRDGKIESSRVPHSYTLIVMELMDKVRKDNELSYSAAVEAAD</sequence>
<dbReference type="GO" id="GO:0000166">
    <property type="term" value="F:nucleotide binding"/>
    <property type="evidence" value="ECO:0007669"/>
    <property type="project" value="InterPro"/>
</dbReference>
<protein>
    <recommendedName>
        <fullName evidence="3">D-xylose 1-dehydrogenase (NADP(+), D-xylono-1,5-lactone-forming)</fullName>
        <ecNumber evidence="3">1.1.1.179</ecNumber>
    </recommendedName>
    <alternativeName>
        <fullName evidence="4">D-xylose-NADP dehydrogenase</fullName>
    </alternativeName>
</protein>
<feature type="domain" description="GFO/IDH/MocA-like oxidoreductase" evidence="7">
    <location>
        <begin position="151"/>
        <end position="274"/>
    </location>
</feature>
<comment type="similarity">
    <text evidence="1">Belongs to the Gfo/Idh/MocA family.</text>
</comment>
<dbReference type="Gene3D" id="3.40.50.720">
    <property type="entry name" value="NAD(P)-binding Rossmann-like Domain"/>
    <property type="match status" value="1"/>
</dbReference>
<reference evidence="9" key="1">
    <citation type="submission" date="2016-03" db="EMBL/GenBank/DDBJ databases">
        <authorList>
            <person name="Devillers H."/>
        </authorList>
    </citation>
    <scope>NUCLEOTIDE SEQUENCE [LARGE SCALE GENOMIC DNA]</scope>
</reference>
<evidence type="ECO:0000313" key="9">
    <source>
        <dbReference type="Proteomes" id="UP000190274"/>
    </source>
</evidence>
<organism evidence="8 9">
    <name type="scientific">Lachancea dasiensis</name>
    <dbReference type="NCBI Taxonomy" id="1072105"/>
    <lineage>
        <taxon>Eukaryota</taxon>
        <taxon>Fungi</taxon>
        <taxon>Dikarya</taxon>
        <taxon>Ascomycota</taxon>
        <taxon>Saccharomycotina</taxon>
        <taxon>Saccharomycetes</taxon>
        <taxon>Saccharomycetales</taxon>
        <taxon>Saccharomycetaceae</taxon>
        <taxon>Lachancea</taxon>
    </lineage>
</organism>
<gene>
    <name evidence="8" type="ORF">LADA_0E03114G</name>
</gene>
<dbReference type="SUPFAM" id="SSF51735">
    <property type="entry name" value="NAD(P)-binding Rossmann-fold domains"/>
    <property type="match status" value="1"/>
</dbReference>
<dbReference type="PANTHER" id="PTHR22604">
    <property type="entry name" value="OXIDOREDUCTASES"/>
    <property type="match status" value="1"/>
</dbReference>
<keyword evidence="9" id="KW-1185">Reference proteome</keyword>
<evidence type="ECO:0000256" key="4">
    <source>
        <dbReference type="ARBA" id="ARBA00042988"/>
    </source>
</evidence>
<dbReference type="EC" id="1.1.1.179" evidence="3"/>